<dbReference type="FunCoup" id="G0VAV6">
    <property type="interactions" value="44"/>
</dbReference>
<reference key="2">
    <citation type="submission" date="2011-08" db="EMBL/GenBank/DDBJ databases">
        <title>Genome sequence of Naumovozyma castellii.</title>
        <authorList>
            <person name="Gordon J.L."/>
            <person name="Armisen D."/>
            <person name="Proux-Wera E."/>
            <person name="OhEigeartaigh S.S."/>
            <person name="Byrne K.P."/>
            <person name="Wolfe K.H."/>
        </authorList>
    </citation>
    <scope>NUCLEOTIDE SEQUENCE</scope>
    <source>
        <strain>Type strain:CBS 4309</strain>
    </source>
</reference>
<evidence type="ECO:0000313" key="3">
    <source>
        <dbReference type="EMBL" id="CCC68983.1"/>
    </source>
</evidence>
<evidence type="ECO:0000256" key="1">
    <source>
        <dbReference type="SAM" id="Phobius"/>
    </source>
</evidence>
<dbReference type="KEGG" id="ncs:NCAS_0B08990"/>
<dbReference type="HOGENOM" id="CLU_149546_0_1_1"/>
<accession>G0VAV6</accession>
<feature type="transmembrane region" description="Helical" evidence="1">
    <location>
        <begin position="42"/>
        <end position="68"/>
    </location>
</feature>
<evidence type="ECO:0000256" key="2">
    <source>
        <dbReference type="SAM" id="SignalP"/>
    </source>
</evidence>
<dbReference type="RefSeq" id="XP_003675353.1">
    <property type="nucleotide sequence ID" value="XM_003675305.1"/>
</dbReference>
<dbReference type="OMA" id="ANRTNHT"/>
<keyword evidence="4" id="KW-1185">Reference proteome</keyword>
<gene>
    <name evidence="3" type="primary">NCAS0B08990</name>
    <name evidence="3" type="ordered locus">NCAS_0B08990</name>
</gene>
<dbReference type="InParanoid" id="G0VAV6"/>
<reference evidence="3 4" key="1">
    <citation type="journal article" date="2011" name="Proc. Natl. Acad. Sci. U.S.A.">
        <title>Evolutionary erosion of yeast sex chromosomes by mating-type switching accidents.</title>
        <authorList>
            <person name="Gordon J.L."/>
            <person name="Armisen D."/>
            <person name="Proux-Wera E."/>
            <person name="Oheigeartaigh S.S."/>
            <person name="Byrne K.P."/>
            <person name="Wolfe K.H."/>
        </authorList>
    </citation>
    <scope>NUCLEOTIDE SEQUENCE [LARGE SCALE GENOMIC DNA]</scope>
    <source>
        <strain evidence="4">ATCC 76901 / BCRC 22586 / CBS 4309 / NBRC 1992 / NRRL Y-12630</strain>
    </source>
</reference>
<evidence type="ECO:0000313" key="4">
    <source>
        <dbReference type="Proteomes" id="UP000001640"/>
    </source>
</evidence>
<dbReference type="eggNOG" id="ENOG502SB24">
    <property type="taxonomic scope" value="Eukaryota"/>
</dbReference>
<feature type="signal peptide" evidence="2">
    <location>
        <begin position="1"/>
        <end position="18"/>
    </location>
</feature>
<keyword evidence="1" id="KW-1133">Transmembrane helix</keyword>
<keyword evidence="1" id="KW-0812">Transmembrane</keyword>
<sequence length="69" mass="6625">MQFKTIVAAFATVAAVQAANVSNVSSNATNATNGSKGTTTKISTGAAASNTLSAGIFGAAIAAGVAFLF</sequence>
<proteinExistence type="predicted"/>
<name>G0VAV6_NAUCA</name>
<dbReference type="EMBL" id="HE576753">
    <property type="protein sequence ID" value="CCC68983.1"/>
    <property type="molecule type" value="Genomic_DNA"/>
</dbReference>
<feature type="chain" id="PRO_5003410600" evidence="2">
    <location>
        <begin position="19"/>
        <end position="69"/>
    </location>
</feature>
<keyword evidence="1" id="KW-0472">Membrane</keyword>
<keyword evidence="2" id="KW-0732">Signal</keyword>
<dbReference type="GeneID" id="96902539"/>
<dbReference type="AlphaFoldDB" id="G0VAV6"/>
<protein>
    <submittedName>
        <fullName evidence="3">Uncharacterized protein</fullName>
    </submittedName>
</protein>
<organism evidence="3 4">
    <name type="scientific">Naumovozyma castellii</name>
    <name type="common">Yeast</name>
    <name type="synonym">Saccharomyces castellii</name>
    <dbReference type="NCBI Taxonomy" id="27288"/>
    <lineage>
        <taxon>Eukaryota</taxon>
        <taxon>Fungi</taxon>
        <taxon>Dikarya</taxon>
        <taxon>Ascomycota</taxon>
        <taxon>Saccharomycotina</taxon>
        <taxon>Saccharomycetes</taxon>
        <taxon>Saccharomycetales</taxon>
        <taxon>Saccharomycetaceae</taxon>
        <taxon>Naumovozyma</taxon>
    </lineage>
</organism>
<dbReference type="Proteomes" id="UP000001640">
    <property type="component" value="Chromosome 2"/>
</dbReference>